<evidence type="ECO:0000256" key="2">
    <source>
        <dbReference type="ARBA" id="ARBA00006013"/>
    </source>
</evidence>
<name>A0A2G2YJS3_CAPAN</name>
<dbReference type="EC" id="1.1.1.31" evidence="3"/>
<comment type="similarity">
    <text evidence="2">Belongs to the HIBADH-related family. 3-hydroxyisobutyrate dehydrogenase subfamily.</text>
</comment>
<evidence type="ECO:0000259" key="8">
    <source>
        <dbReference type="Pfam" id="PF03446"/>
    </source>
</evidence>
<dbReference type="AlphaFoldDB" id="A0A2G2YJS3"/>
<proteinExistence type="inferred from homology"/>
<evidence type="ECO:0000256" key="4">
    <source>
        <dbReference type="ARBA" id="ARBA00022456"/>
    </source>
</evidence>
<organism evidence="9 10">
    <name type="scientific">Capsicum annuum</name>
    <name type="common">Capsicum pepper</name>
    <dbReference type="NCBI Taxonomy" id="4072"/>
    <lineage>
        <taxon>Eukaryota</taxon>
        <taxon>Viridiplantae</taxon>
        <taxon>Streptophyta</taxon>
        <taxon>Embryophyta</taxon>
        <taxon>Tracheophyta</taxon>
        <taxon>Spermatophyta</taxon>
        <taxon>Magnoliopsida</taxon>
        <taxon>eudicotyledons</taxon>
        <taxon>Gunneridae</taxon>
        <taxon>Pentapetalae</taxon>
        <taxon>asterids</taxon>
        <taxon>lamiids</taxon>
        <taxon>Solanales</taxon>
        <taxon>Solanaceae</taxon>
        <taxon>Solanoideae</taxon>
        <taxon>Capsiceae</taxon>
        <taxon>Capsicum</taxon>
    </lineage>
</organism>
<comment type="pathway">
    <text evidence="1">Amino-acid degradation; L-valine degradation.</text>
</comment>
<dbReference type="Gramene" id="PHT69979">
    <property type="protein sequence ID" value="PHT69979"/>
    <property type="gene ID" value="T459_25083"/>
</dbReference>
<evidence type="ECO:0000256" key="6">
    <source>
        <dbReference type="ARBA" id="ARBA00023027"/>
    </source>
</evidence>
<dbReference type="SUPFAM" id="SSF51735">
    <property type="entry name" value="NAD(P)-binding Rossmann-fold domains"/>
    <property type="match status" value="1"/>
</dbReference>
<protein>
    <recommendedName>
        <fullName evidence="3">3-hydroxyisobutyrate dehydrogenase</fullName>
        <ecNumber evidence="3">1.1.1.31</ecNumber>
    </recommendedName>
</protein>
<dbReference type="GO" id="GO:0008442">
    <property type="term" value="F:3-hydroxyisobutyrate dehydrogenase activity"/>
    <property type="evidence" value="ECO:0000318"/>
    <property type="project" value="GO_Central"/>
</dbReference>
<dbReference type="Pfam" id="PF03446">
    <property type="entry name" value="NAD_binding_2"/>
    <property type="match status" value="1"/>
</dbReference>
<comment type="catalytic activity">
    <reaction evidence="7">
        <text>3-hydroxy-2-methylpropanoate + NAD(+) = 2-methyl-3-oxopropanoate + NADH + H(+)</text>
        <dbReference type="Rhea" id="RHEA:17681"/>
        <dbReference type="ChEBI" id="CHEBI:11805"/>
        <dbReference type="ChEBI" id="CHEBI:15378"/>
        <dbReference type="ChEBI" id="CHEBI:57540"/>
        <dbReference type="ChEBI" id="CHEBI:57700"/>
        <dbReference type="ChEBI" id="CHEBI:57945"/>
        <dbReference type="EC" id="1.1.1.31"/>
    </reaction>
</comment>
<dbReference type="InterPro" id="IPR006115">
    <property type="entry name" value="6PGDH_NADP-bd"/>
</dbReference>
<evidence type="ECO:0000313" key="9">
    <source>
        <dbReference type="EMBL" id="PHT69979.1"/>
    </source>
</evidence>
<evidence type="ECO:0000256" key="5">
    <source>
        <dbReference type="ARBA" id="ARBA00023002"/>
    </source>
</evidence>
<dbReference type="EMBL" id="AYRZ02000010">
    <property type="protein sequence ID" value="PHT69979.1"/>
    <property type="molecule type" value="Genomic_DNA"/>
</dbReference>
<reference evidence="9 10" key="1">
    <citation type="journal article" date="2014" name="Nat. Genet.">
        <title>Genome sequence of the hot pepper provides insights into the evolution of pungency in Capsicum species.</title>
        <authorList>
            <person name="Kim S."/>
            <person name="Park M."/>
            <person name="Yeom S.I."/>
            <person name="Kim Y.M."/>
            <person name="Lee J.M."/>
            <person name="Lee H.A."/>
            <person name="Seo E."/>
            <person name="Choi J."/>
            <person name="Cheong K."/>
            <person name="Kim K.T."/>
            <person name="Jung K."/>
            <person name="Lee G.W."/>
            <person name="Oh S.K."/>
            <person name="Bae C."/>
            <person name="Kim S.B."/>
            <person name="Lee H.Y."/>
            <person name="Kim S.Y."/>
            <person name="Kim M.S."/>
            <person name="Kang B.C."/>
            <person name="Jo Y.D."/>
            <person name="Yang H.B."/>
            <person name="Jeong H.J."/>
            <person name="Kang W.H."/>
            <person name="Kwon J.K."/>
            <person name="Shin C."/>
            <person name="Lim J.Y."/>
            <person name="Park J.H."/>
            <person name="Huh J.H."/>
            <person name="Kim J.S."/>
            <person name="Kim B.D."/>
            <person name="Cohen O."/>
            <person name="Paran I."/>
            <person name="Suh M.C."/>
            <person name="Lee S.B."/>
            <person name="Kim Y.K."/>
            <person name="Shin Y."/>
            <person name="Noh S.J."/>
            <person name="Park J."/>
            <person name="Seo Y.S."/>
            <person name="Kwon S.Y."/>
            <person name="Kim H.A."/>
            <person name="Park J.M."/>
            <person name="Kim H.J."/>
            <person name="Choi S.B."/>
            <person name="Bosland P.W."/>
            <person name="Reeves G."/>
            <person name="Jo S.H."/>
            <person name="Lee B.W."/>
            <person name="Cho H.T."/>
            <person name="Choi H.S."/>
            <person name="Lee M.S."/>
            <person name="Yu Y."/>
            <person name="Do Choi Y."/>
            <person name="Park B.S."/>
            <person name="van Deynze A."/>
            <person name="Ashrafi H."/>
            <person name="Hill T."/>
            <person name="Kim W.T."/>
            <person name="Pai H.S."/>
            <person name="Ahn H.K."/>
            <person name="Yeam I."/>
            <person name="Giovannoni J.J."/>
            <person name="Rose J.K."/>
            <person name="Sorensen I."/>
            <person name="Lee S.J."/>
            <person name="Kim R.W."/>
            <person name="Choi I.Y."/>
            <person name="Choi B.S."/>
            <person name="Lim J.S."/>
            <person name="Lee Y.H."/>
            <person name="Choi D."/>
        </authorList>
    </citation>
    <scope>NUCLEOTIDE SEQUENCE [LARGE SCALE GENOMIC DNA]</scope>
    <source>
        <strain evidence="10">cv. CM334</strain>
    </source>
</reference>
<feature type="domain" description="6-phosphogluconate dehydrogenase NADP-binding" evidence="8">
    <location>
        <begin position="67"/>
        <end position="172"/>
    </location>
</feature>
<dbReference type="InterPro" id="IPR036291">
    <property type="entry name" value="NAD(P)-bd_dom_sf"/>
</dbReference>
<keyword evidence="5" id="KW-0560">Oxidoreductase</keyword>
<dbReference type="GO" id="GO:0050661">
    <property type="term" value="F:NADP binding"/>
    <property type="evidence" value="ECO:0007669"/>
    <property type="project" value="InterPro"/>
</dbReference>
<keyword evidence="4" id="KW-0101">Branched-chain amino acid catabolism</keyword>
<evidence type="ECO:0000256" key="7">
    <source>
        <dbReference type="ARBA" id="ARBA00049197"/>
    </source>
</evidence>
<dbReference type="STRING" id="4072.A0A2G2YJS3"/>
<keyword evidence="6" id="KW-0520">NAD</keyword>
<dbReference type="Proteomes" id="UP000222542">
    <property type="component" value="Unassembled WGS sequence"/>
</dbReference>
<dbReference type="PANTHER" id="PTHR22981:SF7">
    <property type="entry name" value="3-HYDROXYISOBUTYRATE DEHYDROGENASE, MITOCHONDRIAL"/>
    <property type="match status" value="1"/>
</dbReference>
<reference evidence="9 10" key="2">
    <citation type="journal article" date="2017" name="Genome Biol.">
        <title>New reference genome sequences of hot pepper reveal the massive evolution of plant disease-resistance genes by retroduplication.</title>
        <authorList>
            <person name="Kim S."/>
            <person name="Park J."/>
            <person name="Yeom S.I."/>
            <person name="Kim Y.M."/>
            <person name="Seo E."/>
            <person name="Kim K.T."/>
            <person name="Kim M.S."/>
            <person name="Lee J.M."/>
            <person name="Cheong K."/>
            <person name="Shin H.S."/>
            <person name="Kim S.B."/>
            <person name="Han K."/>
            <person name="Lee J."/>
            <person name="Park M."/>
            <person name="Lee H.A."/>
            <person name="Lee H.Y."/>
            <person name="Lee Y."/>
            <person name="Oh S."/>
            <person name="Lee J.H."/>
            <person name="Choi E."/>
            <person name="Choi E."/>
            <person name="Lee S.E."/>
            <person name="Jeon J."/>
            <person name="Kim H."/>
            <person name="Choi G."/>
            <person name="Song H."/>
            <person name="Lee J."/>
            <person name="Lee S.C."/>
            <person name="Kwon J.K."/>
            <person name="Lee H.Y."/>
            <person name="Koo N."/>
            <person name="Hong Y."/>
            <person name="Kim R.W."/>
            <person name="Kang W.H."/>
            <person name="Huh J.H."/>
            <person name="Kang B.C."/>
            <person name="Yang T.J."/>
            <person name="Lee Y.H."/>
            <person name="Bennetzen J.L."/>
            <person name="Choi D."/>
        </authorList>
    </citation>
    <scope>NUCLEOTIDE SEQUENCE [LARGE SCALE GENOMIC DNA]</scope>
    <source>
        <strain evidence="10">cv. CM334</strain>
    </source>
</reference>
<gene>
    <name evidence="9" type="ORF">T459_25083</name>
</gene>
<evidence type="ECO:0000313" key="10">
    <source>
        <dbReference type="Proteomes" id="UP000222542"/>
    </source>
</evidence>
<dbReference type="GO" id="GO:0006574">
    <property type="term" value="P:L-valine catabolic process"/>
    <property type="evidence" value="ECO:0000318"/>
    <property type="project" value="GO_Central"/>
</dbReference>
<evidence type="ECO:0000256" key="1">
    <source>
        <dbReference type="ARBA" id="ARBA00005109"/>
    </source>
</evidence>
<evidence type="ECO:0000256" key="3">
    <source>
        <dbReference type="ARBA" id="ARBA00012991"/>
    </source>
</evidence>
<keyword evidence="10" id="KW-1185">Reference proteome</keyword>
<dbReference type="PANTHER" id="PTHR22981">
    <property type="entry name" value="3-HYDROXYISOBUTYRATE DEHYDROGENASE-RELATED"/>
    <property type="match status" value="1"/>
</dbReference>
<comment type="caution">
    <text evidence="9">The sequence shown here is derived from an EMBL/GenBank/DDBJ whole genome shotgun (WGS) entry which is preliminary data.</text>
</comment>
<sequence length="181" mass="20386">MIESNKEYVDLCAMFTECNLVGNPREWWMDSGATCYVYANKELFSSFAPAQAEEMLYMANSATAKRFIGFGNMGSRMDDSLIKDGYGVAVHDINHDVMKMFLNKGILTEDSPSKVAETSDVVIRMLPSSKHVLDVYTERIGFLSGVNLRRPWQFIDSSANDPQTSRKVSATVTYLFLVQHL</sequence>
<accession>A0A2G2YJS3</accession>
<dbReference type="Gene3D" id="3.40.50.720">
    <property type="entry name" value="NAD(P)-binding Rossmann-like Domain"/>
    <property type="match status" value="1"/>
</dbReference>